<dbReference type="PANTHER" id="PTHR22617:SF23">
    <property type="entry name" value="CHEMOTAXIS PROTEIN CHEW"/>
    <property type="match status" value="1"/>
</dbReference>
<dbReference type="InterPro" id="IPR002545">
    <property type="entry name" value="CheW-lke_dom"/>
</dbReference>
<dbReference type="InterPro" id="IPR039315">
    <property type="entry name" value="CheW"/>
</dbReference>
<dbReference type="AlphaFoldDB" id="A0A1C3EHR0"/>
<gene>
    <name evidence="2" type="ORF">A6X21_20585</name>
</gene>
<dbReference type="PROSITE" id="PS50851">
    <property type="entry name" value="CHEW"/>
    <property type="match status" value="1"/>
</dbReference>
<dbReference type="OrthoDB" id="9794382at2"/>
<evidence type="ECO:0000313" key="2">
    <source>
        <dbReference type="EMBL" id="ODA32739.1"/>
    </source>
</evidence>
<dbReference type="InterPro" id="IPR036061">
    <property type="entry name" value="CheW-like_dom_sf"/>
</dbReference>
<protein>
    <submittedName>
        <fullName evidence="2">Chemotaxis protein</fullName>
    </submittedName>
</protein>
<dbReference type="SUPFAM" id="SSF50341">
    <property type="entry name" value="CheW-like"/>
    <property type="match status" value="1"/>
</dbReference>
<evidence type="ECO:0000313" key="3">
    <source>
        <dbReference type="Proteomes" id="UP000094828"/>
    </source>
</evidence>
<dbReference type="GO" id="GO:0006935">
    <property type="term" value="P:chemotaxis"/>
    <property type="evidence" value="ECO:0007669"/>
    <property type="project" value="InterPro"/>
</dbReference>
<evidence type="ECO:0000259" key="1">
    <source>
        <dbReference type="PROSITE" id="PS50851"/>
    </source>
</evidence>
<dbReference type="GO" id="GO:0007165">
    <property type="term" value="P:signal transduction"/>
    <property type="evidence" value="ECO:0007669"/>
    <property type="project" value="InterPro"/>
</dbReference>
<sequence>MIAPVDGTPTVESHALNQKQFVTFWVNEQLMGIPVGIVQEVLNPQTIASVPLAPREIAGLLNLRGQIVTAINLRRRLGLPDYSQSEGSMNVVLRYRGESFSLLVDSVGDVLDIAEMPIEAPPRTISSTWKAYTEGVVRLEKNLLLLLNVTAILAIGGPLKSEHSPMEPRP</sequence>
<dbReference type="GO" id="GO:0005829">
    <property type="term" value="C:cytosol"/>
    <property type="evidence" value="ECO:0007669"/>
    <property type="project" value="TreeGrafter"/>
</dbReference>
<dbReference type="Gene3D" id="2.30.30.40">
    <property type="entry name" value="SH3 Domains"/>
    <property type="match status" value="1"/>
</dbReference>
<dbReference type="Proteomes" id="UP000094828">
    <property type="component" value="Unassembled WGS sequence"/>
</dbReference>
<keyword evidence="3" id="KW-1185">Reference proteome</keyword>
<dbReference type="Gene3D" id="2.40.50.180">
    <property type="entry name" value="CheA-289, Domain 4"/>
    <property type="match status" value="1"/>
</dbReference>
<organism evidence="2 3">
    <name type="scientific">Planctopirus hydrillae</name>
    <dbReference type="NCBI Taxonomy" id="1841610"/>
    <lineage>
        <taxon>Bacteria</taxon>
        <taxon>Pseudomonadati</taxon>
        <taxon>Planctomycetota</taxon>
        <taxon>Planctomycetia</taxon>
        <taxon>Planctomycetales</taxon>
        <taxon>Planctomycetaceae</taxon>
        <taxon>Planctopirus</taxon>
    </lineage>
</organism>
<dbReference type="Pfam" id="PF01584">
    <property type="entry name" value="CheW"/>
    <property type="match status" value="1"/>
</dbReference>
<name>A0A1C3EHR0_9PLAN</name>
<proteinExistence type="predicted"/>
<dbReference type="RefSeq" id="WP_068847250.1">
    <property type="nucleotide sequence ID" value="NZ_LYDR01000063.1"/>
</dbReference>
<reference evidence="2 3" key="1">
    <citation type="submission" date="2016-05" db="EMBL/GenBank/DDBJ databases">
        <title>Genomic and physiological characterization of Planctopirus sp. isolated from fresh water lake.</title>
        <authorList>
            <person name="Subhash Y."/>
            <person name="Ramana C."/>
        </authorList>
    </citation>
    <scope>NUCLEOTIDE SEQUENCE [LARGE SCALE GENOMIC DNA]</scope>
    <source>
        <strain evidence="2 3">JC280</strain>
    </source>
</reference>
<comment type="caution">
    <text evidence="2">The sequence shown here is derived from an EMBL/GenBank/DDBJ whole genome shotgun (WGS) entry which is preliminary data.</text>
</comment>
<dbReference type="SMART" id="SM00260">
    <property type="entry name" value="CheW"/>
    <property type="match status" value="1"/>
</dbReference>
<dbReference type="STRING" id="1841610.A6X21_20585"/>
<feature type="domain" description="CheW-like" evidence="1">
    <location>
        <begin position="18"/>
        <end position="158"/>
    </location>
</feature>
<accession>A0A1C3EHR0</accession>
<dbReference type="PANTHER" id="PTHR22617">
    <property type="entry name" value="CHEMOTAXIS SENSOR HISTIDINE KINASE-RELATED"/>
    <property type="match status" value="1"/>
</dbReference>
<dbReference type="EMBL" id="LYDR01000063">
    <property type="protein sequence ID" value="ODA32739.1"/>
    <property type="molecule type" value="Genomic_DNA"/>
</dbReference>